<evidence type="ECO:0000256" key="1">
    <source>
        <dbReference type="ARBA" id="ARBA00001954"/>
    </source>
</evidence>
<dbReference type="Proteomes" id="UP000053372">
    <property type="component" value="Unassembled WGS sequence"/>
</dbReference>
<dbReference type="OrthoDB" id="104711at2"/>
<keyword evidence="4" id="KW-0812">Transmembrane</keyword>
<dbReference type="InterPro" id="IPR036400">
    <property type="entry name" value="Cyt_B5-like_heme/steroid_sf"/>
</dbReference>
<feature type="transmembrane region" description="Helical" evidence="4">
    <location>
        <begin position="336"/>
        <end position="355"/>
    </location>
</feature>
<dbReference type="SMART" id="SM01117">
    <property type="entry name" value="Cyt-b5"/>
    <property type="match status" value="1"/>
</dbReference>
<dbReference type="GO" id="GO:0016717">
    <property type="term" value="F:oxidoreductase activity, acting on paired donors, with oxidation of a pair of donors resulting in the reduction of molecular oxygen to two molecules of water"/>
    <property type="evidence" value="ECO:0007669"/>
    <property type="project" value="UniProtKB-ARBA"/>
</dbReference>
<feature type="transmembrane region" description="Helical" evidence="4">
    <location>
        <begin position="309"/>
        <end position="330"/>
    </location>
</feature>
<evidence type="ECO:0000313" key="7">
    <source>
        <dbReference type="Proteomes" id="UP000053372"/>
    </source>
</evidence>
<dbReference type="EMBL" id="LMTZ01000085">
    <property type="protein sequence ID" value="KST67704.1"/>
    <property type="molecule type" value="Genomic_DNA"/>
</dbReference>
<dbReference type="GO" id="GO:0042759">
    <property type="term" value="P:long-chain fatty acid biosynthetic process"/>
    <property type="evidence" value="ECO:0007669"/>
    <property type="project" value="UniProtKB-ARBA"/>
</dbReference>
<accession>A0A0V7ZT80</accession>
<keyword evidence="3" id="KW-0408">Iron</keyword>
<keyword evidence="7" id="KW-1185">Reference proteome</keyword>
<evidence type="ECO:0000313" key="6">
    <source>
        <dbReference type="EMBL" id="KST67704.1"/>
    </source>
</evidence>
<comment type="similarity">
    <text evidence="2">Belongs to the fatty acid desaturase type 2 family.</text>
</comment>
<dbReference type="InterPro" id="IPR012171">
    <property type="entry name" value="Fatty_acid_desaturase"/>
</dbReference>
<evidence type="ECO:0000256" key="4">
    <source>
        <dbReference type="SAM" id="Phobius"/>
    </source>
</evidence>
<evidence type="ECO:0000256" key="3">
    <source>
        <dbReference type="ARBA" id="ARBA00023004"/>
    </source>
</evidence>
<dbReference type="Gene3D" id="3.10.120.10">
    <property type="entry name" value="Cytochrome b5-like heme/steroid binding domain"/>
    <property type="match status" value="1"/>
</dbReference>
<dbReference type="InterPro" id="IPR005804">
    <property type="entry name" value="FA_desaturase_dom"/>
</dbReference>
<keyword evidence="4" id="KW-1133">Transmembrane helix</keyword>
<evidence type="ECO:0000256" key="2">
    <source>
        <dbReference type="ARBA" id="ARBA00008749"/>
    </source>
</evidence>
<dbReference type="RefSeq" id="WP_027844082.1">
    <property type="nucleotide sequence ID" value="NZ_LMTZ01000085.1"/>
</dbReference>
<feature type="domain" description="Cytochrome b5 heme-binding" evidence="5">
    <location>
        <begin position="21"/>
        <end position="80"/>
    </location>
</feature>
<reference evidence="6 7" key="1">
    <citation type="journal article" date="2015" name="Genome Announc.">
        <title>Draft Genome of the Euendolithic (true boring) Cyanobacterium Mastigocoleus testarum strain BC008.</title>
        <authorList>
            <person name="Guida B.S."/>
            <person name="Garcia-Pichel F."/>
        </authorList>
    </citation>
    <scope>NUCLEOTIDE SEQUENCE [LARGE SCALE GENOMIC DNA]</scope>
    <source>
        <strain evidence="6 7">BC008</strain>
    </source>
</reference>
<name>A0A0V7ZT80_9CYAN</name>
<sequence length="466" mass="55540">MTTYEFLEIANTDDDDNFEKKNFISYEELKKHSTYSDGWIAIDGIVYDVTSFINEHPFGDTFRGILGTDCSGLFSSAHIHVNVENLLKNERYLKDNNINLVGYLCTNKDNLHKDDDDKYLDRIVYKKLNNDKFWLELKSRVKQYLIDNNELTHYSLKEGIMYLLYHSIIFLSLSYITWMNGSVLSSILLGFHMVCASASMSHMVAHFGFTKNQLLGFIALHFMDLSGFSWLEWQIVHQTHHNQPHSSIDYQTNQYIPIRIHKYVKPNGHHKYQYLYFWIGILFYHLRAFPMSTIWLIKNREFIRYKYEIIGHFFSKFVFISLIFYCGYLHGIWKALMLLIIYSISFSFFAFILLYNNHEETHNVLSLNENINPYHNKFSWAEIQVRTSGNWYPTNWILSFIEFHYGYFNYHIEHHLFPSFKPILLKKISPIVRNVCDKYDIPYISTTFIEVHQSFQRHIKKMGLEV</sequence>
<feature type="transmembrane region" description="Helical" evidence="4">
    <location>
        <begin position="160"/>
        <end position="178"/>
    </location>
</feature>
<dbReference type="GO" id="GO:0016020">
    <property type="term" value="C:membrane"/>
    <property type="evidence" value="ECO:0007669"/>
    <property type="project" value="TreeGrafter"/>
</dbReference>
<comment type="caution">
    <text evidence="6">The sequence shown here is derived from an EMBL/GenBank/DDBJ whole genome shotgun (WGS) entry which is preliminary data.</text>
</comment>
<dbReference type="AlphaFoldDB" id="A0A0V7ZT80"/>
<dbReference type="PROSITE" id="PS50255">
    <property type="entry name" value="CYTOCHROME_B5_2"/>
    <property type="match status" value="1"/>
</dbReference>
<feature type="transmembrane region" description="Helical" evidence="4">
    <location>
        <begin position="184"/>
        <end position="207"/>
    </location>
</feature>
<gene>
    <name evidence="6" type="ORF">BC008_43905</name>
</gene>
<dbReference type="PANTHER" id="PTHR19353">
    <property type="entry name" value="FATTY ACID DESATURASE 2"/>
    <property type="match status" value="1"/>
</dbReference>
<comment type="cofactor">
    <cofactor evidence="1">
        <name>Fe(2+)</name>
        <dbReference type="ChEBI" id="CHEBI:29033"/>
    </cofactor>
</comment>
<dbReference type="InterPro" id="IPR001199">
    <property type="entry name" value="Cyt_B5-like_heme/steroid-bd"/>
</dbReference>
<dbReference type="Pfam" id="PF00487">
    <property type="entry name" value="FA_desaturase"/>
    <property type="match status" value="1"/>
</dbReference>
<organism evidence="6 7">
    <name type="scientific">Mastigocoleus testarum BC008</name>
    <dbReference type="NCBI Taxonomy" id="371196"/>
    <lineage>
        <taxon>Bacteria</taxon>
        <taxon>Bacillati</taxon>
        <taxon>Cyanobacteriota</taxon>
        <taxon>Cyanophyceae</taxon>
        <taxon>Nostocales</taxon>
        <taxon>Hapalosiphonaceae</taxon>
        <taxon>Mastigocoleus</taxon>
    </lineage>
</organism>
<dbReference type="PANTHER" id="PTHR19353:SF19">
    <property type="entry name" value="DELTA(5) FATTY ACID DESATURASE C-RELATED"/>
    <property type="match status" value="1"/>
</dbReference>
<feature type="transmembrane region" description="Helical" evidence="4">
    <location>
        <begin position="275"/>
        <end position="297"/>
    </location>
</feature>
<dbReference type="Pfam" id="PF00173">
    <property type="entry name" value="Cyt-b5"/>
    <property type="match status" value="1"/>
</dbReference>
<keyword evidence="4" id="KW-0472">Membrane</keyword>
<evidence type="ECO:0000259" key="5">
    <source>
        <dbReference type="PROSITE" id="PS50255"/>
    </source>
</evidence>
<protein>
    <recommendedName>
        <fullName evidence="5">Cytochrome b5 heme-binding domain-containing protein</fullName>
    </recommendedName>
</protein>
<dbReference type="GO" id="GO:0006636">
    <property type="term" value="P:unsaturated fatty acid biosynthetic process"/>
    <property type="evidence" value="ECO:0007669"/>
    <property type="project" value="UniProtKB-ARBA"/>
</dbReference>
<dbReference type="SUPFAM" id="SSF55856">
    <property type="entry name" value="Cytochrome b5-like heme/steroid binding domain"/>
    <property type="match status" value="1"/>
</dbReference>
<proteinExistence type="inferred from homology"/>